<dbReference type="Gene3D" id="1.10.8.210">
    <property type="entry name" value="Sirohaem synthase, dimerisation domain"/>
    <property type="match status" value="1"/>
</dbReference>
<dbReference type="Gene3D" id="3.40.1010.10">
    <property type="entry name" value="Cobalt-precorrin-4 Transmethylase, Domain 1"/>
    <property type="match status" value="1"/>
</dbReference>
<evidence type="ECO:0000256" key="13">
    <source>
        <dbReference type="ARBA" id="ARBA00047561"/>
    </source>
</evidence>
<dbReference type="GO" id="GO:0004601">
    <property type="term" value="F:peroxidase activity"/>
    <property type="evidence" value="ECO:0007669"/>
    <property type="project" value="InterPro"/>
</dbReference>
<dbReference type="EC" id="2.1.1.107" evidence="18"/>
<feature type="active site" description="Proton acceptor" evidence="15">
    <location>
        <position position="252"/>
    </location>
</feature>
<evidence type="ECO:0000256" key="6">
    <source>
        <dbReference type="ARBA" id="ARBA00022691"/>
    </source>
</evidence>
<keyword evidence="19" id="KW-1185">Reference proteome</keyword>
<dbReference type="SUPFAM" id="SSF75615">
    <property type="entry name" value="Siroheme synthase middle domains-like"/>
    <property type="match status" value="1"/>
</dbReference>
<dbReference type="SUPFAM" id="SSF53790">
    <property type="entry name" value="Tetrapyrrole methylase"/>
    <property type="match status" value="1"/>
</dbReference>
<dbReference type="InterPro" id="IPR037115">
    <property type="entry name" value="Sirohaem_synt_dimer_dom_sf"/>
</dbReference>
<evidence type="ECO:0000256" key="10">
    <source>
        <dbReference type="ARBA" id="ARBA00023244"/>
    </source>
</evidence>
<dbReference type="GO" id="GO:0020037">
    <property type="term" value="F:heme binding"/>
    <property type="evidence" value="ECO:0007669"/>
    <property type="project" value="InterPro"/>
</dbReference>
<evidence type="ECO:0000256" key="9">
    <source>
        <dbReference type="ARBA" id="ARBA00023239"/>
    </source>
</evidence>
<dbReference type="InterPro" id="IPR012409">
    <property type="entry name" value="Sirohaem_synth"/>
</dbReference>
<protein>
    <submittedName>
        <fullName evidence="18">Uroporphyrinogen-III C-methyltransferase</fullName>
        <ecNumber evidence="18">2.1.1.107</ecNumber>
    </submittedName>
</protein>
<keyword evidence="10" id="KW-0627">Porphyrin biosynthesis</keyword>
<evidence type="ECO:0000256" key="11">
    <source>
        <dbReference type="ARBA" id="ARBA00023268"/>
    </source>
</evidence>
<dbReference type="Pfam" id="PF00590">
    <property type="entry name" value="TP_methylase"/>
    <property type="match status" value="1"/>
</dbReference>
<evidence type="ECO:0000256" key="2">
    <source>
        <dbReference type="ARBA" id="ARBA00005879"/>
    </source>
</evidence>
<dbReference type="InterPro" id="IPR003043">
    <property type="entry name" value="Uropor_MeTrfase_CS"/>
</dbReference>
<feature type="domain" description="Plant heme peroxidase family profile" evidence="17">
    <location>
        <begin position="217"/>
        <end position="437"/>
    </location>
</feature>
<evidence type="ECO:0000313" key="19">
    <source>
        <dbReference type="Proteomes" id="UP000516369"/>
    </source>
</evidence>
<evidence type="ECO:0000256" key="7">
    <source>
        <dbReference type="ARBA" id="ARBA00023002"/>
    </source>
</evidence>
<dbReference type="InterPro" id="IPR028281">
    <property type="entry name" value="Sirohaem_synthase_central"/>
</dbReference>
<evidence type="ECO:0000256" key="16">
    <source>
        <dbReference type="RuleBase" id="RU003960"/>
    </source>
</evidence>
<dbReference type="GO" id="GO:0009236">
    <property type="term" value="P:cobalamin biosynthetic process"/>
    <property type="evidence" value="ECO:0007669"/>
    <property type="project" value="UniProtKB-KW"/>
</dbReference>
<dbReference type="Pfam" id="PF14824">
    <property type="entry name" value="Sirohm_synth_M"/>
    <property type="match status" value="1"/>
</dbReference>
<dbReference type="PANTHER" id="PTHR45790:SF3">
    <property type="entry name" value="S-ADENOSYL-L-METHIONINE-DEPENDENT UROPORPHYRINOGEN III METHYLTRANSFERASE, CHLOROPLASTIC"/>
    <property type="match status" value="1"/>
</dbReference>
<dbReference type="InterPro" id="IPR002016">
    <property type="entry name" value="Haem_peroxidase"/>
</dbReference>
<dbReference type="CDD" id="cd11642">
    <property type="entry name" value="SUMT"/>
    <property type="match status" value="1"/>
</dbReference>
<dbReference type="GO" id="GO:0043115">
    <property type="term" value="F:precorrin-2 dehydrogenase activity"/>
    <property type="evidence" value="ECO:0007669"/>
    <property type="project" value="UniProtKB-EC"/>
</dbReference>
<evidence type="ECO:0000256" key="8">
    <source>
        <dbReference type="ARBA" id="ARBA00023027"/>
    </source>
</evidence>
<evidence type="ECO:0000256" key="5">
    <source>
        <dbReference type="ARBA" id="ARBA00022679"/>
    </source>
</evidence>
<dbReference type="GO" id="GO:0051266">
    <property type="term" value="F:sirohydrochlorin ferrochelatase activity"/>
    <property type="evidence" value="ECO:0007669"/>
    <property type="project" value="InterPro"/>
</dbReference>
<dbReference type="InterPro" id="IPR035996">
    <property type="entry name" value="4pyrrol_Methylase_sf"/>
</dbReference>
<dbReference type="InterPro" id="IPR036291">
    <property type="entry name" value="NAD(P)-bd_dom_sf"/>
</dbReference>
<comment type="pathway">
    <text evidence="14">Cofactor biosynthesis; adenosylcobalamin biosynthesis; precorrin-2 from uroporphyrinogen III: step 1/1.</text>
</comment>
<feature type="active site" description="Proton donor" evidence="15">
    <location>
        <position position="274"/>
    </location>
</feature>
<dbReference type="NCBIfam" id="TIGR01470">
    <property type="entry name" value="cysG_Nterm"/>
    <property type="match status" value="1"/>
</dbReference>
<dbReference type="PROSITE" id="PS50873">
    <property type="entry name" value="PEROXIDASE_4"/>
    <property type="match status" value="1"/>
</dbReference>
<dbReference type="InterPro" id="IPR006367">
    <property type="entry name" value="Sirohaem_synthase_N"/>
</dbReference>
<dbReference type="NCBIfam" id="NF007922">
    <property type="entry name" value="PRK10637.1"/>
    <property type="match status" value="1"/>
</dbReference>
<keyword evidence="5 16" id="KW-0808">Transferase</keyword>
<organism evidence="18 19">
    <name type="scientific">Defluviicoccus vanus</name>
    <dbReference type="NCBI Taxonomy" id="111831"/>
    <lineage>
        <taxon>Bacteria</taxon>
        <taxon>Pseudomonadati</taxon>
        <taxon>Pseudomonadota</taxon>
        <taxon>Alphaproteobacteria</taxon>
        <taxon>Rhodospirillales</taxon>
        <taxon>Rhodospirillaceae</taxon>
        <taxon>Defluviicoccus</taxon>
    </lineage>
</organism>
<dbReference type="Pfam" id="PF13241">
    <property type="entry name" value="NAD_binding_7"/>
    <property type="match status" value="1"/>
</dbReference>
<keyword evidence="9" id="KW-0456">Lyase</keyword>
<keyword evidence="7" id="KW-0560">Oxidoreductase</keyword>
<evidence type="ECO:0000259" key="17">
    <source>
        <dbReference type="PROSITE" id="PS50873"/>
    </source>
</evidence>
<evidence type="ECO:0000256" key="3">
    <source>
        <dbReference type="ARBA" id="ARBA00022573"/>
    </source>
</evidence>
<evidence type="ECO:0000256" key="15">
    <source>
        <dbReference type="PIRSR" id="PIRSR036426-1"/>
    </source>
</evidence>
<dbReference type="PIRSF" id="PIRSF036426">
    <property type="entry name" value="Sirohaem_synth"/>
    <property type="match status" value="1"/>
</dbReference>
<dbReference type="Gene3D" id="3.40.50.720">
    <property type="entry name" value="NAD(P)-binding Rossmann-like Domain"/>
    <property type="match status" value="1"/>
</dbReference>
<gene>
    <name evidence="18" type="primary">cobA</name>
    <name evidence="18" type="ORF">HQ394_18835</name>
</gene>
<dbReference type="SUPFAM" id="SSF51735">
    <property type="entry name" value="NAD(P)-binding Rossmann-fold domains"/>
    <property type="match status" value="1"/>
</dbReference>
<evidence type="ECO:0000256" key="14">
    <source>
        <dbReference type="ARBA" id="ARBA00060548"/>
    </source>
</evidence>
<dbReference type="EMBL" id="CP053923">
    <property type="protein sequence ID" value="QNT70989.1"/>
    <property type="molecule type" value="Genomic_DNA"/>
</dbReference>
<dbReference type="RefSeq" id="WP_190261449.1">
    <property type="nucleotide sequence ID" value="NZ_CP053923.1"/>
</dbReference>
<dbReference type="GO" id="GO:0032259">
    <property type="term" value="P:methylation"/>
    <property type="evidence" value="ECO:0007669"/>
    <property type="project" value="UniProtKB-KW"/>
</dbReference>
<comment type="catalytic activity">
    <reaction evidence="13">
        <text>precorrin-2 + NAD(+) = sirohydrochlorin + NADH + 2 H(+)</text>
        <dbReference type="Rhea" id="RHEA:15613"/>
        <dbReference type="ChEBI" id="CHEBI:15378"/>
        <dbReference type="ChEBI" id="CHEBI:57540"/>
        <dbReference type="ChEBI" id="CHEBI:57945"/>
        <dbReference type="ChEBI" id="CHEBI:58351"/>
        <dbReference type="ChEBI" id="CHEBI:58827"/>
        <dbReference type="EC" id="1.3.1.76"/>
    </reaction>
</comment>
<reference evidence="18 19" key="1">
    <citation type="submission" date="2020-05" db="EMBL/GenBank/DDBJ databases">
        <title>Complete closed genome sequence of Defluviicoccus vanus.</title>
        <authorList>
            <person name="Bessarab I."/>
            <person name="Arumugam K."/>
            <person name="Maszenan A.M."/>
            <person name="Seviour R.J."/>
            <person name="Williams R.B."/>
        </authorList>
    </citation>
    <scope>NUCLEOTIDE SEQUENCE [LARGE SCALE GENOMIC DNA]</scope>
    <source>
        <strain evidence="18 19">Ben 114</strain>
    </source>
</reference>
<dbReference type="GO" id="GO:0051287">
    <property type="term" value="F:NAD binding"/>
    <property type="evidence" value="ECO:0007669"/>
    <property type="project" value="InterPro"/>
</dbReference>
<dbReference type="PROSITE" id="PS00839">
    <property type="entry name" value="SUMT_1"/>
    <property type="match status" value="1"/>
</dbReference>
<dbReference type="PROSITE" id="PS00840">
    <property type="entry name" value="SUMT_2"/>
    <property type="match status" value="1"/>
</dbReference>
<comment type="pathway">
    <text evidence="1">Porphyrin-containing compound metabolism; siroheme biosynthesis; sirohydrochlorin from precorrin-2: step 1/1.</text>
</comment>
<evidence type="ECO:0000256" key="4">
    <source>
        <dbReference type="ARBA" id="ARBA00022603"/>
    </source>
</evidence>
<keyword evidence="8" id="KW-0520">NAD</keyword>
<dbReference type="Gene3D" id="3.30.160.110">
    <property type="entry name" value="Siroheme synthase, domain 2"/>
    <property type="match status" value="1"/>
</dbReference>
<proteinExistence type="inferred from homology"/>
<keyword evidence="6" id="KW-0949">S-adenosyl-L-methionine</keyword>
<dbReference type="KEGG" id="dvn:HQ394_18835"/>
<sequence length="469" mass="49203">MRYLPICLDLTGRDTLVVGASDAVARKARLLLSVGASVTVIAADKPGRDMAALVDGNALTLHRRSFTEADAIGRAMVIVDTGDRTLDASVAAAARAAGAAVNVIDAPALSTFIMPAIVDRDPITVAISSAGTAPLLARQIRARIEAMLPANLGQLALFAERFRHAVAAVRPDGRMRRRFWERFFNGPIATLVLRGEGRRAREQMLAAINRVDEDALACRGQVVIVGAGPGDAELLTLKAARALQEADVIVYDRLVGADVLDRARRDAEFIYVGKAKGSHARSQAEINDLLVERARAGLRVVRLKGGDPFIFGRGGEEQAFVAERGIVVDVIPGITAALGCAAAAGIPLTHRDVAQAVTFVTAHGRDGEPDLDWPALARGGQTLVVYMGASVAERIAGRLLAAQANPATPVAIIHNGTLADQRVVVCPLAEVTDACVDADARPTLIIIGDVVRRAATAVARPAAITAVAG</sequence>
<dbReference type="Proteomes" id="UP000516369">
    <property type="component" value="Chromosome"/>
</dbReference>
<evidence type="ECO:0000313" key="18">
    <source>
        <dbReference type="EMBL" id="QNT70989.1"/>
    </source>
</evidence>
<dbReference type="AlphaFoldDB" id="A0A7H1N5K3"/>
<name>A0A7H1N5K3_9PROT</name>
<dbReference type="PANTHER" id="PTHR45790">
    <property type="entry name" value="SIROHEME SYNTHASE-RELATED"/>
    <property type="match status" value="1"/>
</dbReference>
<comment type="similarity">
    <text evidence="2 16">Belongs to the precorrin methyltransferase family.</text>
</comment>
<dbReference type="Gene3D" id="3.30.950.10">
    <property type="entry name" value="Methyltransferase, Cobalt-precorrin-4 Transmethylase, Domain 2"/>
    <property type="match status" value="1"/>
</dbReference>
<dbReference type="Pfam" id="PF10414">
    <property type="entry name" value="CysG_dimeriser"/>
    <property type="match status" value="1"/>
</dbReference>
<dbReference type="NCBIfam" id="TIGR01469">
    <property type="entry name" value="cobA_cysG_Cterm"/>
    <property type="match status" value="1"/>
</dbReference>
<dbReference type="InterPro" id="IPR014776">
    <property type="entry name" value="4pyrrole_Mease_sub2"/>
</dbReference>
<dbReference type="GO" id="GO:0019354">
    <property type="term" value="P:siroheme biosynthetic process"/>
    <property type="evidence" value="ECO:0007669"/>
    <property type="project" value="UniProtKB-UniPathway"/>
</dbReference>
<dbReference type="FunFam" id="3.40.1010.10:FF:000001">
    <property type="entry name" value="Siroheme synthase"/>
    <property type="match status" value="1"/>
</dbReference>
<dbReference type="InterPro" id="IPR000878">
    <property type="entry name" value="4pyrrol_Mease"/>
</dbReference>
<comment type="pathway">
    <text evidence="12">Porphyrin-containing compound metabolism; siroheme biosynthesis; precorrin-2 from uroporphyrinogen III: step 1/1.</text>
</comment>
<dbReference type="NCBIfam" id="NF004790">
    <property type="entry name" value="PRK06136.1"/>
    <property type="match status" value="1"/>
</dbReference>
<dbReference type="GO" id="GO:0006979">
    <property type="term" value="P:response to oxidative stress"/>
    <property type="evidence" value="ECO:0007669"/>
    <property type="project" value="InterPro"/>
</dbReference>
<dbReference type="InterPro" id="IPR014777">
    <property type="entry name" value="4pyrrole_Mease_sub1"/>
</dbReference>
<evidence type="ECO:0000256" key="1">
    <source>
        <dbReference type="ARBA" id="ARBA00005010"/>
    </source>
</evidence>
<accession>A0A7H1N5K3</accession>
<keyword evidence="11" id="KW-0511">Multifunctional enzyme</keyword>
<dbReference type="UniPathway" id="UPA00262">
    <property type="reaction ID" value="UER00211"/>
</dbReference>
<dbReference type="InterPro" id="IPR006366">
    <property type="entry name" value="CobA/CysG_C"/>
</dbReference>
<dbReference type="FunFam" id="3.30.950.10:FF:000001">
    <property type="entry name" value="Siroheme synthase"/>
    <property type="match status" value="1"/>
</dbReference>
<dbReference type="GO" id="GO:0004851">
    <property type="term" value="F:uroporphyrin-III C-methyltransferase activity"/>
    <property type="evidence" value="ECO:0007669"/>
    <property type="project" value="UniProtKB-EC"/>
</dbReference>
<keyword evidence="4 16" id="KW-0489">Methyltransferase</keyword>
<dbReference type="InterPro" id="IPR050161">
    <property type="entry name" value="Siro_Cobalamin_biosynth"/>
</dbReference>
<keyword evidence="3" id="KW-0169">Cobalamin biosynthesis</keyword>
<dbReference type="InterPro" id="IPR019478">
    <property type="entry name" value="Sirohaem_synthase_dimer_dom"/>
</dbReference>
<evidence type="ECO:0000256" key="12">
    <source>
        <dbReference type="ARBA" id="ARBA00025705"/>
    </source>
</evidence>